<dbReference type="GO" id="GO:0009236">
    <property type="term" value="P:cobalamin biosynthetic process"/>
    <property type="evidence" value="ECO:0007669"/>
    <property type="project" value="InterPro"/>
</dbReference>
<feature type="domain" description="Cobalamin adenosyltransferase-like" evidence="4">
    <location>
        <begin position="79"/>
        <end position="235"/>
    </location>
</feature>
<evidence type="ECO:0000313" key="5">
    <source>
        <dbReference type="EMBL" id="SET69108.1"/>
    </source>
</evidence>
<dbReference type="Proteomes" id="UP000198508">
    <property type="component" value="Unassembled WGS sequence"/>
</dbReference>
<proteinExistence type="predicted"/>
<sequence>MQKILTEAVLRSELIPAGTRSYTVSKDTVVTPTAREYLKKRGIELKTAQTGPGRSMSRTEIRENGSYTYVDAVTGKGYREKPEDMTHLRGNRLVKKTDPRIAFRGQLDSLEAHILECQAQACEQGNAELCGCLGELLDRVRDVLGAEVRDEPLAQKPLFGYDHDRLRYVSHHVKEEIGIDHPIPDYRMGRMALMLNTLRTRIREAELGAVAAFPGERPDIIEEMNRLSSAAYILFCRQVAKQRGGGL</sequence>
<dbReference type="InterPro" id="IPR016030">
    <property type="entry name" value="CblAdoTrfase-like"/>
</dbReference>
<dbReference type="PIRSF" id="PIRSF012294">
    <property type="entry name" value="ATR_EutT"/>
    <property type="match status" value="1"/>
</dbReference>
<dbReference type="GeneID" id="93276023"/>
<dbReference type="Pfam" id="PF01923">
    <property type="entry name" value="Cob_adeno_trans"/>
    <property type="match status" value="1"/>
</dbReference>
<reference evidence="6" key="1">
    <citation type="submission" date="2016-10" db="EMBL/GenBank/DDBJ databases">
        <authorList>
            <person name="Varghese N."/>
            <person name="Submissions S."/>
        </authorList>
    </citation>
    <scope>NUCLEOTIDE SEQUENCE [LARGE SCALE GENOMIC DNA]</scope>
    <source>
        <strain evidence="6">NLAE-zl-G277</strain>
    </source>
</reference>
<keyword evidence="6" id="KW-1185">Reference proteome</keyword>
<evidence type="ECO:0000256" key="1">
    <source>
        <dbReference type="ARBA" id="ARBA00022679"/>
    </source>
</evidence>
<dbReference type="GO" id="GO:0005524">
    <property type="term" value="F:ATP binding"/>
    <property type="evidence" value="ECO:0007669"/>
    <property type="project" value="UniProtKB-KW"/>
</dbReference>
<dbReference type="AlphaFoldDB" id="A0A1I0GG90"/>
<dbReference type="InterPro" id="IPR036451">
    <property type="entry name" value="CblAdoTrfase-like_sf"/>
</dbReference>
<protein>
    <submittedName>
        <fullName evidence="5">Ethanolamine utilization cobalamin adenosyltransferase</fullName>
    </submittedName>
</protein>
<name>A0A1I0GG90_9FIRM</name>
<dbReference type="EMBL" id="FOIM01000011">
    <property type="protein sequence ID" value="SET69108.1"/>
    <property type="molecule type" value="Genomic_DNA"/>
</dbReference>
<dbReference type="InterPro" id="IPR009194">
    <property type="entry name" value="AdoTrfase_EutT"/>
</dbReference>
<keyword evidence="2" id="KW-0547">Nucleotide-binding</keyword>
<evidence type="ECO:0000259" key="4">
    <source>
        <dbReference type="Pfam" id="PF01923"/>
    </source>
</evidence>
<dbReference type="GO" id="GO:0006580">
    <property type="term" value="P:ethanolamine metabolic process"/>
    <property type="evidence" value="ECO:0007669"/>
    <property type="project" value="InterPro"/>
</dbReference>
<dbReference type="STRING" id="460384.SAMN05216313_111112"/>
<accession>A0A1I0GG90</accession>
<gene>
    <name evidence="5" type="ORF">SAMN05216313_111112</name>
</gene>
<evidence type="ECO:0000313" key="6">
    <source>
        <dbReference type="Proteomes" id="UP000198508"/>
    </source>
</evidence>
<keyword evidence="3" id="KW-0067">ATP-binding</keyword>
<dbReference type="RefSeq" id="WP_092364018.1">
    <property type="nucleotide sequence ID" value="NZ_CATZMQ010000001.1"/>
</dbReference>
<organism evidence="5 6">
    <name type="scientific">Enterocloster lavalensis</name>
    <dbReference type="NCBI Taxonomy" id="460384"/>
    <lineage>
        <taxon>Bacteria</taxon>
        <taxon>Bacillati</taxon>
        <taxon>Bacillota</taxon>
        <taxon>Clostridia</taxon>
        <taxon>Lachnospirales</taxon>
        <taxon>Lachnospiraceae</taxon>
        <taxon>Enterocloster</taxon>
    </lineage>
</organism>
<dbReference type="SUPFAM" id="SSF89028">
    <property type="entry name" value="Cobalamin adenosyltransferase-like"/>
    <property type="match status" value="1"/>
</dbReference>
<dbReference type="Gene3D" id="1.20.1200.10">
    <property type="entry name" value="Cobalamin adenosyltransferase-like"/>
    <property type="match status" value="1"/>
</dbReference>
<keyword evidence="1 5" id="KW-0808">Transferase</keyword>
<dbReference type="GO" id="GO:0008817">
    <property type="term" value="F:corrinoid adenosyltransferase activity"/>
    <property type="evidence" value="ECO:0007669"/>
    <property type="project" value="InterPro"/>
</dbReference>
<evidence type="ECO:0000256" key="2">
    <source>
        <dbReference type="ARBA" id="ARBA00022741"/>
    </source>
</evidence>
<evidence type="ECO:0000256" key="3">
    <source>
        <dbReference type="ARBA" id="ARBA00022840"/>
    </source>
</evidence>